<feature type="compositionally biased region" description="Basic residues" evidence="1">
    <location>
        <begin position="82"/>
        <end position="91"/>
    </location>
</feature>
<keyword evidence="3" id="KW-1185">Reference proteome</keyword>
<protein>
    <submittedName>
        <fullName evidence="2">Uncharacterized protein</fullName>
    </submittedName>
</protein>
<reference evidence="2" key="1">
    <citation type="journal article" date="2020" name="bioRxiv">
        <title>Whole genome comparisons of ergot fungi reveals the divergence and evolution of species within the genus Claviceps are the result of varying mechanisms driving genome evolution and host range expansion.</title>
        <authorList>
            <person name="Wyka S.A."/>
            <person name="Mondo S.J."/>
            <person name="Liu M."/>
            <person name="Dettman J."/>
            <person name="Nalam V."/>
            <person name="Broders K.D."/>
        </authorList>
    </citation>
    <scope>NUCLEOTIDE SEQUENCE</scope>
    <source>
        <strain evidence="2">CCC 489</strain>
    </source>
</reference>
<feature type="region of interest" description="Disordered" evidence="1">
    <location>
        <begin position="70"/>
        <end position="100"/>
    </location>
</feature>
<feature type="region of interest" description="Disordered" evidence="1">
    <location>
        <begin position="119"/>
        <end position="179"/>
    </location>
</feature>
<feature type="compositionally biased region" description="Basic and acidic residues" evidence="1">
    <location>
        <begin position="137"/>
        <end position="155"/>
    </location>
</feature>
<name>A0A8K0J114_9HYPO</name>
<sequence length="202" mass="21834">MASQKLAADLDFLTDAAHLVRQTAPETSAHLMRQRAELMHHSGLVRHETQGQHVCGACGHIMIPGQGTELRLDGRVRPPSERRRRGRKRSTAKAPLLNGGPTKSFACGLCRRSTRIRLPAPAAVQRRKRRPQARAAAGDEKKKAAGPGLRDDKSTAKTANTAETANASSRKRTKNRKGGLQALLAGQQHKASSSLSLADFMA</sequence>
<dbReference type="Pfam" id="PF04032">
    <property type="entry name" value="Rpr2"/>
    <property type="match status" value="1"/>
</dbReference>
<evidence type="ECO:0000256" key="1">
    <source>
        <dbReference type="SAM" id="MobiDB-lite"/>
    </source>
</evidence>
<evidence type="ECO:0000313" key="3">
    <source>
        <dbReference type="Proteomes" id="UP000811619"/>
    </source>
</evidence>
<dbReference type="GO" id="GO:0006396">
    <property type="term" value="P:RNA processing"/>
    <property type="evidence" value="ECO:0007669"/>
    <property type="project" value="InterPro"/>
</dbReference>
<gene>
    <name evidence="2" type="ORF">E4U42_007513</name>
</gene>
<dbReference type="Proteomes" id="UP000811619">
    <property type="component" value="Unassembled WGS sequence"/>
</dbReference>
<evidence type="ECO:0000313" key="2">
    <source>
        <dbReference type="EMBL" id="KAG5916783.1"/>
    </source>
</evidence>
<proteinExistence type="predicted"/>
<accession>A0A8K0J114</accession>
<feature type="compositionally biased region" description="Basic and acidic residues" evidence="1">
    <location>
        <begin position="70"/>
        <end position="81"/>
    </location>
</feature>
<dbReference type="OrthoDB" id="438080at2759"/>
<dbReference type="InterPro" id="IPR007175">
    <property type="entry name" value="Rpr2/Snm1/Rpp21"/>
</dbReference>
<feature type="compositionally biased region" description="Low complexity" evidence="1">
    <location>
        <begin position="156"/>
        <end position="168"/>
    </location>
</feature>
<organism evidence="2 3">
    <name type="scientific">Claviceps africana</name>
    <dbReference type="NCBI Taxonomy" id="83212"/>
    <lineage>
        <taxon>Eukaryota</taxon>
        <taxon>Fungi</taxon>
        <taxon>Dikarya</taxon>
        <taxon>Ascomycota</taxon>
        <taxon>Pezizomycotina</taxon>
        <taxon>Sordariomycetes</taxon>
        <taxon>Hypocreomycetidae</taxon>
        <taxon>Hypocreales</taxon>
        <taxon>Clavicipitaceae</taxon>
        <taxon>Claviceps</taxon>
    </lineage>
</organism>
<dbReference type="AlphaFoldDB" id="A0A8K0J114"/>
<dbReference type="EMBL" id="SRPY01000864">
    <property type="protein sequence ID" value="KAG5916783.1"/>
    <property type="molecule type" value="Genomic_DNA"/>
</dbReference>
<comment type="caution">
    <text evidence="2">The sequence shown here is derived from an EMBL/GenBank/DDBJ whole genome shotgun (WGS) entry which is preliminary data.</text>
</comment>